<dbReference type="Proteomes" id="UP000193431">
    <property type="component" value="Chromosome"/>
</dbReference>
<reference evidence="1 2" key="1">
    <citation type="submission" date="2016-11" db="EMBL/GenBank/DDBJ databases">
        <title>Trade-off between light-utilization and light-protection in marine flavobacteria.</title>
        <authorList>
            <person name="Kumagai Y."/>
        </authorList>
    </citation>
    <scope>NUCLEOTIDE SEQUENCE [LARGE SCALE GENOMIC DNA]</scope>
    <source>
        <strain evidence="1 2">JCM 13191</strain>
    </source>
</reference>
<sequence length="137" mass="16179">MKNRTLIFGLLILLMASCKKQQEPTIENINTIFQTKDFNIEFRMDEDHTYRLGFREGYVSFFSNAKTQRNVISYDEAIATNALIQNQFNQRTQDENDPEIAIYDDFNEVSFRASGFENELYNLLKELNLEYVPIKKK</sequence>
<dbReference type="STRING" id="331648.BST97_09180"/>
<evidence type="ECO:0000313" key="1">
    <source>
        <dbReference type="EMBL" id="ARN78154.1"/>
    </source>
</evidence>
<evidence type="ECO:0008006" key="3">
    <source>
        <dbReference type="Google" id="ProtNLM"/>
    </source>
</evidence>
<protein>
    <recommendedName>
        <fullName evidence="3">Lipoprotein</fullName>
    </recommendedName>
</protein>
<dbReference type="AlphaFoldDB" id="A0A1W6MKK7"/>
<evidence type="ECO:0000313" key="2">
    <source>
        <dbReference type="Proteomes" id="UP000193431"/>
    </source>
</evidence>
<gene>
    <name evidence="1" type="ORF">BST97_09180</name>
</gene>
<dbReference type="EMBL" id="CP019344">
    <property type="protein sequence ID" value="ARN78154.1"/>
    <property type="molecule type" value="Genomic_DNA"/>
</dbReference>
<keyword evidence="2" id="KW-1185">Reference proteome</keyword>
<proteinExistence type="predicted"/>
<name>A0A1W6MKK7_9FLAO</name>
<dbReference type="PROSITE" id="PS51257">
    <property type="entry name" value="PROKAR_LIPOPROTEIN"/>
    <property type="match status" value="1"/>
</dbReference>
<accession>A0A1W6MKK7</accession>
<organism evidence="1 2">
    <name type="scientific">Nonlabens spongiae</name>
    <dbReference type="NCBI Taxonomy" id="331648"/>
    <lineage>
        <taxon>Bacteria</taxon>
        <taxon>Pseudomonadati</taxon>
        <taxon>Bacteroidota</taxon>
        <taxon>Flavobacteriia</taxon>
        <taxon>Flavobacteriales</taxon>
        <taxon>Flavobacteriaceae</taxon>
        <taxon>Nonlabens</taxon>
    </lineage>
</organism>